<dbReference type="PANTHER" id="PTHR23098">
    <property type="entry name" value="AGAP001331-PA-RELATED"/>
    <property type="match status" value="1"/>
</dbReference>
<protein>
    <submittedName>
        <fullName evidence="2">Uncharacterized protein</fullName>
    </submittedName>
</protein>
<keyword evidence="3" id="KW-1185">Reference proteome</keyword>
<accession>A0A8S3S9X8</accession>
<comment type="caution">
    <text evidence="2">The sequence shown here is derived from an EMBL/GenBank/DDBJ whole genome shotgun (WGS) entry which is preliminary data.</text>
</comment>
<evidence type="ECO:0000313" key="2">
    <source>
        <dbReference type="EMBL" id="CAG2218496.1"/>
    </source>
</evidence>
<dbReference type="Proteomes" id="UP000683360">
    <property type="component" value="Unassembled WGS sequence"/>
</dbReference>
<feature type="compositionally biased region" description="Polar residues" evidence="1">
    <location>
        <begin position="1"/>
        <end position="13"/>
    </location>
</feature>
<dbReference type="GO" id="GO:0005634">
    <property type="term" value="C:nucleus"/>
    <property type="evidence" value="ECO:0007669"/>
    <property type="project" value="TreeGrafter"/>
</dbReference>
<sequence>MEMKINGSQTTKSSDSDVSDIEQVETTNHAERNDISYRPGANFTKHLNASSVIRTVADYKKKWQDVKSVTKKKEATRVTATRVTGGGPPPVCSFKPWETNVSVKTLTRTQVEGIEGGVDTLEPCGLTSSTTCIAEVHMANSPEDEAVCDIEEAFVPQENSSLEKDIGI</sequence>
<dbReference type="EMBL" id="CAJPWZ010001599">
    <property type="protein sequence ID" value="CAG2218496.1"/>
    <property type="molecule type" value="Genomic_DNA"/>
</dbReference>
<organism evidence="2 3">
    <name type="scientific">Mytilus edulis</name>
    <name type="common">Blue mussel</name>
    <dbReference type="NCBI Taxonomy" id="6550"/>
    <lineage>
        <taxon>Eukaryota</taxon>
        <taxon>Metazoa</taxon>
        <taxon>Spiralia</taxon>
        <taxon>Lophotrochozoa</taxon>
        <taxon>Mollusca</taxon>
        <taxon>Bivalvia</taxon>
        <taxon>Autobranchia</taxon>
        <taxon>Pteriomorphia</taxon>
        <taxon>Mytilida</taxon>
        <taxon>Mytiloidea</taxon>
        <taxon>Mytilidae</taxon>
        <taxon>Mytilinae</taxon>
        <taxon>Mytilus</taxon>
    </lineage>
</organism>
<feature type="region of interest" description="Disordered" evidence="1">
    <location>
        <begin position="1"/>
        <end position="37"/>
    </location>
</feature>
<dbReference type="AlphaFoldDB" id="A0A8S3S9X8"/>
<evidence type="ECO:0000313" key="3">
    <source>
        <dbReference type="Proteomes" id="UP000683360"/>
    </source>
</evidence>
<evidence type="ECO:0000256" key="1">
    <source>
        <dbReference type="SAM" id="MobiDB-lite"/>
    </source>
</evidence>
<dbReference type="OrthoDB" id="6147913at2759"/>
<gene>
    <name evidence="2" type="ORF">MEDL_32116</name>
</gene>
<reference evidence="2" key="1">
    <citation type="submission" date="2021-03" db="EMBL/GenBank/DDBJ databases">
        <authorList>
            <person name="Bekaert M."/>
        </authorList>
    </citation>
    <scope>NUCLEOTIDE SEQUENCE</scope>
</reference>
<name>A0A8S3S9X8_MYTED</name>
<dbReference type="PANTHER" id="PTHR23098:SF23">
    <property type="entry name" value="MYB-RELATED TRANSCRIPTION FACTOR, PARTNER OF PROFILIN-LIKE ISOFORM X2-RELATED"/>
    <property type="match status" value="1"/>
</dbReference>
<proteinExistence type="predicted"/>